<reference evidence="1 2" key="1">
    <citation type="submission" date="2019-03" db="EMBL/GenBank/DDBJ databases">
        <title>Genomic Encyclopedia of Archaeal and Bacterial Type Strains, Phase II (KMG-II): from individual species to whole genera.</title>
        <authorList>
            <person name="Goeker M."/>
        </authorList>
    </citation>
    <scope>NUCLEOTIDE SEQUENCE [LARGE SCALE GENOMIC DNA]</scope>
    <source>
        <strain evidence="1 2">DSM 45499</strain>
    </source>
</reference>
<dbReference type="SUPFAM" id="SSF140453">
    <property type="entry name" value="EsxAB dimer-like"/>
    <property type="match status" value="1"/>
</dbReference>
<accession>A0A4R7VRC5</accession>
<gene>
    <name evidence="1" type="ORF">CLV71_105169</name>
</gene>
<dbReference type="InterPro" id="IPR010310">
    <property type="entry name" value="T7SS_ESAT-6-like"/>
</dbReference>
<organism evidence="1 2">
    <name type="scientific">Actinophytocola oryzae</name>
    <dbReference type="NCBI Taxonomy" id="502181"/>
    <lineage>
        <taxon>Bacteria</taxon>
        <taxon>Bacillati</taxon>
        <taxon>Actinomycetota</taxon>
        <taxon>Actinomycetes</taxon>
        <taxon>Pseudonocardiales</taxon>
        <taxon>Pseudonocardiaceae</taxon>
    </lineage>
</organism>
<name>A0A4R7VRC5_9PSEU</name>
<comment type="caution">
    <text evidence="1">The sequence shown here is derived from an EMBL/GenBank/DDBJ whole genome shotgun (WGS) entry which is preliminary data.</text>
</comment>
<protein>
    <submittedName>
        <fullName evidence="1">WXG100 family type VII secretion target</fullName>
    </submittedName>
</protein>
<sequence>MTYRQVHTARPVAREFARTATDLDGELARVTGMLTSLRAGWTGPAADFDAAMDAWVVSLRVIVAELNHLADTHERS</sequence>
<dbReference type="Pfam" id="PF06013">
    <property type="entry name" value="WXG100"/>
    <property type="match status" value="1"/>
</dbReference>
<evidence type="ECO:0000313" key="2">
    <source>
        <dbReference type="Proteomes" id="UP000294927"/>
    </source>
</evidence>
<evidence type="ECO:0000313" key="1">
    <source>
        <dbReference type="EMBL" id="TDV52038.1"/>
    </source>
</evidence>
<dbReference type="Proteomes" id="UP000294927">
    <property type="component" value="Unassembled WGS sequence"/>
</dbReference>
<dbReference type="AlphaFoldDB" id="A0A4R7VRC5"/>
<dbReference type="EMBL" id="SOCP01000005">
    <property type="protein sequence ID" value="TDV52038.1"/>
    <property type="molecule type" value="Genomic_DNA"/>
</dbReference>
<keyword evidence="2" id="KW-1185">Reference proteome</keyword>
<dbReference type="RefSeq" id="WP_166664109.1">
    <property type="nucleotide sequence ID" value="NZ_SOCP01000005.1"/>
</dbReference>
<dbReference type="InterPro" id="IPR036689">
    <property type="entry name" value="ESAT-6-like_sf"/>
</dbReference>
<proteinExistence type="predicted"/>
<dbReference type="Gene3D" id="1.10.287.1060">
    <property type="entry name" value="ESAT-6-like"/>
    <property type="match status" value="1"/>
</dbReference>